<evidence type="ECO:0000259" key="6">
    <source>
        <dbReference type="Pfam" id="PF18201"/>
    </source>
</evidence>
<protein>
    <recommendedName>
        <fullName evidence="3">Protein kintoun</fullName>
    </recommendedName>
    <alternativeName>
        <fullName evidence="3">Dynein assembly factor 2, axonemal</fullName>
    </alternativeName>
</protein>
<name>A0A3Q2Y540_HIPCM</name>
<dbReference type="InterPro" id="IPR050734">
    <property type="entry name" value="PIH1/Kintoun_subfamily"/>
</dbReference>
<dbReference type="Pfam" id="PF18201">
    <property type="entry name" value="PIH1_CS"/>
    <property type="match status" value="1"/>
</dbReference>
<dbReference type="GeneTree" id="ENSGT00510000048466"/>
<keyword evidence="1 3" id="KW-0963">Cytoplasm</keyword>
<feature type="compositionally biased region" description="Basic and acidic residues" evidence="4">
    <location>
        <begin position="207"/>
        <end position="241"/>
    </location>
</feature>
<feature type="region of interest" description="Disordered" evidence="4">
    <location>
        <begin position="201"/>
        <end position="241"/>
    </location>
</feature>
<dbReference type="PANTHER" id="PTHR22997:SF3">
    <property type="entry name" value="PROTEIN KINTOUN"/>
    <property type="match status" value="1"/>
</dbReference>
<sequence length="491" mass="56252">MEIGEKLKELNMTADEMRRLTKAFKDEKFREMLNDYAQEIADPENRRIYEEEIAILEKERGNNIEFIHPKPFRALRTSVNSKQKCYINICANDKVGKPECKWGVSEDGRRGHCWSLPHNLHPGREDTDPKGNKIMIYDVIFHPDTLHIANKKAEFMQMVISTAIQGIQDAFKVTLDKNNVREMNTKYKGTPQPCVIRKPIPGYTAKPPEDHPLSFPYPDEKKTKTSPDPKPKSFKIKNEKSKLPTEPSYTMKYRSFIDLQDFRCSRDSGKSPRPKEIVITIDVPLLKSVADASLEVKEKSLLLESETPAYRLELPLSYPVDEERGEAKFSKQRRQLTVTLPVLPSNEVMDFCWSNNGTEGVTEEQEMQAEESQVLEEEVVKGQDIPTAEISLKNTRELSETPEEASYMGGGDKVRHIPEESTATSTKDEVRMKEKEEDLPEKELIQKPEPDKKPPPVSLREIDQDGNVTVFNDHTTSAGFLFQNSLMYELD</sequence>
<gene>
    <name evidence="3" type="primary">DNAAF2</name>
    <name evidence="3" type="synonym">KTU</name>
</gene>
<feature type="compositionally biased region" description="Basic and acidic residues" evidence="4">
    <location>
        <begin position="426"/>
        <end position="454"/>
    </location>
</feature>
<evidence type="ECO:0000256" key="3">
    <source>
        <dbReference type="HAMAP-Rule" id="MF_03069"/>
    </source>
</evidence>
<dbReference type="InterPro" id="IPR041442">
    <property type="entry name" value="PIH1D1/2/3_CS-like"/>
</dbReference>
<dbReference type="GO" id="GO:0120293">
    <property type="term" value="C:dynein axonemal particle"/>
    <property type="evidence" value="ECO:0007669"/>
    <property type="project" value="UniProtKB-SubCell"/>
</dbReference>
<feature type="domain" description="PIH1 N-terminal" evidence="5">
    <location>
        <begin position="40"/>
        <end position="202"/>
    </location>
</feature>
<dbReference type="AlphaFoldDB" id="A0A3Q2Y540"/>
<dbReference type="InterPro" id="IPR034727">
    <property type="entry name" value="Kintoun"/>
</dbReference>
<dbReference type="PANTHER" id="PTHR22997">
    <property type="entry name" value="PIH1 DOMAIN-CONTAINING PROTEIN 1"/>
    <property type="match status" value="1"/>
</dbReference>
<dbReference type="InterPro" id="IPR012981">
    <property type="entry name" value="PIH1_N"/>
</dbReference>
<dbReference type="GO" id="GO:0003351">
    <property type="term" value="P:epithelial cilium movement involved in extracellular fluid movement"/>
    <property type="evidence" value="ECO:0007669"/>
    <property type="project" value="TreeGrafter"/>
</dbReference>
<comment type="subcellular location">
    <subcellularLocation>
        <location evidence="3">Cytoplasm</location>
    </subcellularLocation>
    <subcellularLocation>
        <location evidence="2">Dynein axonemal particle</location>
    </subcellularLocation>
    <text evidence="3">Localizes in the apical cytoplasm around the gamma-tubulin-positive pericentriolar region, not in the cilia.</text>
</comment>
<evidence type="ECO:0000313" key="8">
    <source>
        <dbReference type="Proteomes" id="UP000264820"/>
    </source>
</evidence>
<dbReference type="CDD" id="cd00298">
    <property type="entry name" value="ACD_sHsps_p23-like"/>
    <property type="match status" value="1"/>
</dbReference>
<dbReference type="Pfam" id="PF08190">
    <property type="entry name" value="PIH1"/>
    <property type="match status" value="1"/>
</dbReference>
<evidence type="ECO:0000256" key="4">
    <source>
        <dbReference type="SAM" id="MobiDB-lite"/>
    </source>
</evidence>
<dbReference type="OMA" id="CYINICA"/>
<feature type="region of interest" description="Disordered" evidence="4">
    <location>
        <begin position="387"/>
        <end position="461"/>
    </location>
</feature>
<proteinExistence type="inferred from homology"/>
<evidence type="ECO:0000256" key="2">
    <source>
        <dbReference type="ARBA" id="ARBA00024190"/>
    </source>
</evidence>
<dbReference type="GO" id="GO:0060285">
    <property type="term" value="P:cilium-dependent cell motility"/>
    <property type="evidence" value="ECO:0007669"/>
    <property type="project" value="UniProtKB-UniRule"/>
</dbReference>
<evidence type="ECO:0000256" key="1">
    <source>
        <dbReference type="ARBA" id="ARBA00022490"/>
    </source>
</evidence>
<accession>A0A3Q2Y540</accession>
<evidence type="ECO:0000313" key="7">
    <source>
        <dbReference type="Ensembl" id="ENSHCOP00000012724.1"/>
    </source>
</evidence>
<comment type="function">
    <text evidence="3">Required for cytoplasmic pre-assembly of axonemal dyneins, thereby playing a central role in motility in cilia and flagella. Involved in pre-assembly of dynein arm complexes in the cytoplasm before intraflagellar transport loads them for the ciliary compartment.</text>
</comment>
<organism evidence="7 8">
    <name type="scientific">Hippocampus comes</name>
    <name type="common">Tiger tail seahorse</name>
    <dbReference type="NCBI Taxonomy" id="109280"/>
    <lineage>
        <taxon>Eukaryota</taxon>
        <taxon>Metazoa</taxon>
        <taxon>Chordata</taxon>
        <taxon>Craniata</taxon>
        <taxon>Vertebrata</taxon>
        <taxon>Euteleostomi</taxon>
        <taxon>Actinopterygii</taxon>
        <taxon>Neopterygii</taxon>
        <taxon>Teleostei</taxon>
        <taxon>Neoteleostei</taxon>
        <taxon>Acanthomorphata</taxon>
        <taxon>Syngnathiaria</taxon>
        <taxon>Syngnathiformes</taxon>
        <taxon>Syngnathoidei</taxon>
        <taxon>Syngnathidae</taxon>
        <taxon>Hippocampus</taxon>
    </lineage>
</organism>
<dbReference type="STRING" id="109280.ENSHCOP00000012724"/>
<dbReference type="Proteomes" id="UP000264820">
    <property type="component" value="Unplaced"/>
</dbReference>
<evidence type="ECO:0000259" key="5">
    <source>
        <dbReference type="Pfam" id="PF08190"/>
    </source>
</evidence>
<dbReference type="Ensembl" id="ENSHCOT00000019833.1">
    <property type="protein sequence ID" value="ENSHCOP00000012724.1"/>
    <property type="gene ID" value="ENSHCOG00000015790.1"/>
</dbReference>
<dbReference type="GO" id="GO:0070286">
    <property type="term" value="P:axonemal dynein complex assembly"/>
    <property type="evidence" value="ECO:0007669"/>
    <property type="project" value="UniProtKB-UniRule"/>
</dbReference>
<dbReference type="GO" id="GO:0005576">
    <property type="term" value="C:extracellular region"/>
    <property type="evidence" value="ECO:0007669"/>
    <property type="project" value="GOC"/>
</dbReference>
<dbReference type="HAMAP" id="MF_03069">
    <property type="entry name" value="Kintoun"/>
    <property type="match status" value="1"/>
</dbReference>
<comment type="similarity">
    <text evidence="3">Belongs to the PIH1 family. Kintoun subfamily.</text>
</comment>
<reference evidence="7" key="2">
    <citation type="submission" date="2025-09" db="UniProtKB">
        <authorList>
            <consortium name="Ensembl"/>
        </authorList>
    </citation>
    <scope>IDENTIFICATION</scope>
</reference>
<reference evidence="7" key="1">
    <citation type="submission" date="2025-08" db="UniProtKB">
        <authorList>
            <consortium name="Ensembl"/>
        </authorList>
    </citation>
    <scope>IDENTIFICATION</scope>
</reference>
<feature type="domain" description="PIH1D1/2/3 CS-like" evidence="6">
    <location>
        <begin position="244"/>
        <end position="343"/>
    </location>
</feature>
<keyword evidence="8" id="KW-1185">Reference proteome</keyword>